<dbReference type="EMBL" id="PGET01000001">
    <property type="protein sequence ID" value="PJJ29408.1"/>
    <property type="molecule type" value="Genomic_DNA"/>
</dbReference>
<dbReference type="GO" id="GO:0042597">
    <property type="term" value="C:periplasmic space"/>
    <property type="evidence" value="ECO:0007669"/>
    <property type="project" value="UniProtKB-ARBA"/>
</dbReference>
<protein>
    <submittedName>
        <fullName evidence="7">Peptide/nickel transport system substrate-binding protein/glutathione transport system substrate-binding protein</fullName>
    </submittedName>
</protein>
<dbReference type="InterPro" id="IPR023765">
    <property type="entry name" value="SBP_5_CS"/>
</dbReference>
<name>A0A2M8Z7H7_9FIRM</name>
<evidence type="ECO:0000259" key="6">
    <source>
        <dbReference type="Pfam" id="PF00496"/>
    </source>
</evidence>
<dbReference type="CDD" id="cd00995">
    <property type="entry name" value="PBP2_NikA_DppA_OppA_like"/>
    <property type="match status" value="1"/>
</dbReference>
<dbReference type="PROSITE" id="PS01040">
    <property type="entry name" value="SBP_BACTERIAL_5"/>
    <property type="match status" value="1"/>
</dbReference>
<evidence type="ECO:0000256" key="2">
    <source>
        <dbReference type="ARBA" id="ARBA00005695"/>
    </source>
</evidence>
<dbReference type="PIRSF" id="PIRSF002741">
    <property type="entry name" value="MppA"/>
    <property type="match status" value="1"/>
</dbReference>
<keyword evidence="4 5" id="KW-0732">Signal</keyword>
<comment type="caution">
    <text evidence="7">The sequence shown here is derived from an EMBL/GenBank/DDBJ whole genome shotgun (WGS) entry which is preliminary data.</text>
</comment>
<keyword evidence="3" id="KW-0813">Transport</keyword>
<feature type="chain" id="PRO_5038720024" evidence="5">
    <location>
        <begin position="24"/>
        <end position="528"/>
    </location>
</feature>
<sequence length="528" mass="58533">MKKRNLKKQALCMALCLSMALMSGCTGGGAAASGTNSPQKAAAENRFVFAGPNNITQWDPLNENKTNAYMLSKLTYNTLVNPYGENNSIQPELATEWSVSGDGLEWTFKLREGVKFHNGEEFNADSVVATLKRMIDNPTLVQAAFWPSLEGVEAKDTYTAVIRLKEPWGALLNQLIDTPMLPPKALEEKGDALFEFNESNKPIGTGPWIADKWTPGQDAEFVRNEDYWDWGDDKSNVDRIIYRPVIEDTTRVSGIQTGDLDMIDAVPVEQADMLSSVKGVKVEKILGSAIVHLGFRCTDGRIFEDLNARQAVNHALNRELLVQSIAGGGAASDWPSPEGVLGYDKENAKVPEYNVAMAKDLLSKTAYAGEEISFIAPTGVFARNKEVAQAVLAMLSEAGFKVNLEIMENAAFQERRAAGNYDLYIQRYPFPAGDPDSVITQRWLNDAHKSGYVNDEMNTKILEQKQESDPVKREQLLKEVFAIEWAEAAPHLALYQQVTTLAYREGITGLRLRIDNVFDYSRISKSAN</sequence>
<dbReference type="PANTHER" id="PTHR30290">
    <property type="entry name" value="PERIPLASMIC BINDING COMPONENT OF ABC TRANSPORTER"/>
    <property type="match status" value="1"/>
</dbReference>
<evidence type="ECO:0000256" key="1">
    <source>
        <dbReference type="ARBA" id="ARBA00004193"/>
    </source>
</evidence>
<reference evidence="7 8" key="1">
    <citation type="submission" date="2017-11" db="EMBL/GenBank/DDBJ databases">
        <title>Understudied soil microbes with underappreciated capabilities: Untangling the Clostridium saccharolyticum group.</title>
        <authorList>
            <person name="Leschine S."/>
        </authorList>
    </citation>
    <scope>NUCLEOTIDE SEQUENCE [LARGE SCALE GENOMIC DNA]</scope>
    <source>
        <strain evidence="7 8">18A</strain>
    </source>
</reference>
<dbReference type="InterPro" id="IPR030678">
    <property type="entry name" value="Peptide/Ni-bd"/>
</dbReference>
<dbReference type="PANTHER" id="PTHR30290:SF9">
    <property type="entry name" value="OLIGOPEPTIDE-BINDING PROTEIN APPA"/>
    <property type="match status" value="1"/>
</dbReference>
<dbReference type="Pfam" id="PF00496">
    <property type="entry name" value="SBP_bac_5"/>
    <property type="match status" value="1"/>
</dbReference>
<comment type="similarity">
    <text evidence="2">Belongs to the bacterial solute-binding protein 5 family.</text>
</comment>
<dbReference type="Gene3D" id="3.10.105.10">
    <property type="entry name" value="Dipeptide-binding Protein, Domain 3"/>
    <property type="match status" value="1"/>
</dbReference>
<dbReference type="InterPro" id="IPR039424">
    <property type="entry name" value="SBP_5"/>
</dbReference>
<evidence type="ECO:0000313" key="8">
    <source>
        <dbReference type="Proteomes" id="UP000231092"/>
    </source>
</evidence>
<evidence type="ECO:0000256" key="3">
    <source>
        <dbReference type="ARBA" id="ARBA00022448"/>
    </source>
</evidence>
<feature type="domain" description="Solute-binding protein family 5" evidence="6">
    <location>
        <begin position="89"/>
        <end position="443"/>
    </location>
</feature>
<gene>
    <name evidence="7" type="ORF">H171_2949</name>
</gene>
<proteinExistence type="inferred from homology"/>
<dbReference type="Proteomes" id="UP000231092">
    <property type="component" value="Unassembled WGS sequence"/>
</dbReference>
<evidence type="ECO:0000313" key="7">
    <source>
        <dbReference type="EMBL" id="PJJ29408.1"/>
    </source>
</evidence>
<dbReference type="PROSITE" id="PS51257">
    <property type="entry name" value="PROKAR_LIPOPROTEIN"/>
    <property type="match status" value="1"/>
</dbReference>
<evidence type="ECO:0000256" key="5">
    <source>
        <dbReference type="SAM" id="SignalP"/>
    </source>
</evidence>
<dbReference type="GO" id="GO:0015833">
    <property type="term" value="P:peptide transport"/>
    <property type="evidence" value="ECO:0007669"/>
    <property type="project" value="TreeGrafter"/>
</dbReference>
<dbReference type="Gene3D" id="3.40.190.10">
    <property type="entry name" value="Periplasmic binding protein-like II"/>
    <property type="match status" value="1"/>
</dbReference>
<feature type="signal peptide" evidence="5">
    <location>
        <begin position="1"/>
        <end position="23"/>
    </location>
</feature>
<accession>A0A2M8Z7H7</accession>
<organism evidence="7 8">
    <name type="scientific">[Clostridium] celerecrescens 18A</name>
    <dbReference type="NCBI Taxonomy" id="1286362"/>
    <lineage>
        <taxon>Bacteria</taxon>
        <taxon>Bacillati</taxon>
        <taxon>Bacillota</taxon>
        <taxon>Clostridia</taxon>
        <taxon>Lachnospirales</taxon>
        <taxon>Lachnospiraceae</taxon>
        <taxon>Lacrimispora</taxon>
    </lineage>
</organism>
<dbReference type="GO" id="GO:1904680">
    <property type="term" value="F:peptide transmembrane transporter activity"/>
    <property type="evidence" value="ECO:0007669"/>
    <property type="project" value="TreeGrafter"/>
</dbReference>
<dbReference type="RefSeq" id="WP_157803165.1">
    <property type="nucleotide sequence ID" value="NZ_PGET01000001.1"/>
</dbReference>
<dbReference type="AlphaFoldDB" id="A0A2M8Z7H7"/>
<dbReference type="InterPro" id="IPR000914">
    <property type="entry name" value="SBP_5_dom"/>
</dbReference>
<comment type="subcellular location">
    <subcellularLocation>
        <location evidence="1">Cell membrane</location>
        <topology evidence="1">Lipid-anchor</topology>
    </subcellularLocation>
</comment>
<evidence type="ECO:0000256" key="4">
    <source>
        <dbReference type="ARBA" id="ARBA00022729"/>
    </source>
</evidence>
<dbReference type="SUPFAM" id="SSF53850">
    <property type="entry name" value="Periplasmic binding protein-like II"/>
    <property type="match status" value="1"/>
</dbReference>
<dbReference type="OrthoDB" id="9772924at2"/>
<dbReference type="GO" id="GO:0043190">
    <property type="term" value="C:ATP-binding cassette (ABC) transporter complex"/>
    <property type="evidence" value="ECO:0007669"/>
    <property type="project" value="InterPro"/>
</dbReference>